<sequence length="248" mass="27012">MIPRMTEGLQQEEKAVTDLPASVRSILQAKTGDAVFVVGPEGTILYWDVRAVLLTGIPARAVLGQSCQRVISPVVRSAEEAPDDAGPCASGCPILPPDEKSRRPGSPENHEISVAAPGGERRFGVSVLSVPEPDETHHVHLLRDDRKTRETLELARAVVRLSGEGTASEASKAQRREVRPHLTARQMEVLDLLARGLRAKDAGRELCLSEATIRNHIRAILKVFDAHSQLEALARAREFGLLARLPDE</sequence>
<feature type="region of interest" description="Disordered" evidence="4">
    <location>
        <begin position="78"/>
        <end position="116"/>
    </location>
</feature>
<dbReference type="HOGENOM" id="CLU_1119508_0_0_11"/>
<dbReference type="SUPFAM" id="SSF55785">
    <property type="entry name" value="PYP-like sensor domain (PAS domain)"/>
    <property type="match status" value="1"/>
</dbReference>
<dbReference type="Gene3D" id="3.30.450.20">
    <property type="entry name" value="PAS domain"/>
    <property type="match status" value="1"/>
</dbReference>
<name>A0A023X1F8_RUBRA</name>
<keyword evidence="2" id="KW-0238">DNA-binding</keyword>
<dbReference type="PRINTS" id="PR00038">
    <property type="entry name" value="HTHLUXR"/>
</dbReference>
<dbReference type="Pfam" id="PF00196">
    <property type="entry name" value="GerE"/>
    <property type="match status" value="1"/>
</dbReference>
<dbReference type="InterPro" id="IPR039420">
    <property type="entry name" value="WalR-like"/>
</dbReference>
<evidence type="ECO:0000313" key="8">
    <source>
        <dbReference type="Proteomes" id="UP000025229"/>
    </source>
</evidence>
<dbReference type="PANTHER" id="PTHR43214:SF41">
    <property type="entry name" value="NITRATE_NITRITE RESPONSE REGULATOR PROTEIN NARP"/>
    <property type="match status" value="1"/>
</dbReference>
<proteinExistence type="predicted"/>
<dbReference type="Gene3D" id="1.10.10.10">
    <property type="entry name" value="Winged helix-like DNA-binding domain superfamily/Winged helix DNA-binding domain"/>
    <property type="match status" value="1"/>
</dbReference>
<keyword evidence="1" id="KW-0805">Transcription regulation</keyword>
<evidence type="ECO:0000259" key="6">
    <source>
        <dbReference type="PROSITE" id="PS50112"/>
    </source>
</evidence>
<evidence type="ECO:0000256" key="1">
    <source>
        <dbReference type="ARBA" id="ARBA00023015"/>
    </source>
</evidence>
<evidence type="ECO:0000259" key="5">
    <source>
        <dbReference type="PROSITE" id="PS50043"/>
    </source>
</evidence>
<dbReference type="AlphaFoldDB" id="A0A023X1F8"/>
<dbReference type="InterPro" id="IPR013767">
    <property type="entry name" value="PAS_fold"/>
</dbReference>
<dbReference type="KEGG" id="rrd:RradSPS_0567"/>
<dbReference type="SUPFAM" id="SSF46894">
    <property type="entry name" value="C-terminal effector domain of the bipartite response regulators"/>
    <property type="match status" value="1"/>
</dbReference>
<dbReference type="CDD" id="cd00130">
    <property type="entry name" value="PAS"/>
    <property type="match status" value="1"/>
</dbReference>
<dbReference type="PROSITE" id="PS50112">
    <property type="entry name" value="PAS"/>
    <property type="match status" value="1"/>
</dbReference>
<accession>A0A023X1F8</accession>
<reference evidence="7 8" key="1">
    <citation type="submission" date="2014-03" db="EMBL/GenBank/DDBJ databases">
        <title>Complete genome sequence of the Radio-Resistant Rubrobacter radiotolerans RSPS-4.</title>
        <authorList>
            <person name="Egas C.C."/>
            <person name="Barroso C.C."/>
            <person name="Froufe H.J.C."/>
            <person name="Pacheco J.J."/>
            <person name="Albuquerque L.L."/>
            <person name="da Costa M.M.S."/>
        </authorList>
    </citation>
    <scope>NUCLEOTIDE SEQUENCE [LARGE SCALE GENOMIC DNA]</scope>
    <source>
        <strain evidence="7 8">RSPS-4</strain>
    </source>
</reference>
<feature type="domain" description="HTH luxR-type" evidence="5">
    <location>
        <begin position="175"/>
        <end position="240"/>
    </location>
</feature>
<evidence type="ECO:0000256" key="3">
    <source>
        <dbReference type="ARBA" id="ARBA00023163"/>
    </source>
</evidence>
<dbReference type="SMART" id="SM00421">
    <property type="entry name" value="HTH_LUXR"/>
    <property type="match status" value="1"/>
</dbReference>
<dbReference type="GO" id="GO:0003677">
    <property type="term" value="F:DNA binding"/>
    <property type="evidence" value="ECO:0007669"/>
    <property type="project" value="UniProtKB-KW"/>
</dbReference>
<evidence type="ECO:0000256" key="4">
    <source>
        <dbReference type="SAM" id="MobiDB-lite"/>
    </source>
</evidence>
<dbReference type="GO" id="GO:0006355">
    <property type="term" value="P:regulation of DNA-templated transcription"/>
    <property type="evidence" value="ECO:0007669"/>
    <property type="project" value="InterPro"/>
</dbReference>
<dbReference type="Pfam" id="PF00989">
    <property type="entry name" value="PAS"/>
    <property type="match status" value="1"/>
</dbReference>
<dbReference type="Proteomes" id="UP000025229">
    <property type="component" value="Chromosome"/>
</dbReference>
<evidence type="ECO:0000256" key="2">
    <source>
        <dbReference type="ARBA" id="ARBA00023125"/>
    </source>
</evidence>
<gene>
    <name evidence="7" type="ORF">RradSPS_0567</name>
</gene>
<dbReference type="InterPro" id="IPR036388">
    <property type="entry name" value="WH-like_DNA-bd_sf"/>
</dbReference>
<dbReference type="InterPro" id="IPR035965">
    <property type="entry name" value="PAS-like_dom_sf"/>
</dbReference>
<dbReference type="CDD" id="cd06170">
    <property type="entry name" value="LuxR_C_like"/>
    <property type="match status" value="1"/>
</dbReference>
<dbReference type="eggNOG" id="COG2197">
    <property type="taxonomic scope" value="Bacteria"/>
</dbReference>
<dbReference type="PROSITE" id="PS50043">
    <property type="entry name" value="HTH_LUXR_2"/>
    <property type="match status" value="1"/>
</dbReference>
<evidence type="ECO:0000313" key="7">
    <source>
        <dbReference type="EMBL" id="AHY45850.1"/>
    </source>
</evidence>
<dbReference type="InterPro" id="IPR016032">
    <property type="entry name" value="Sig_transdc_resp-reg_C-effctor"/>
</dbReference>
<organism evidence="7 8">
    <name type="scientific">Rubrobacter radiotolerans</name>
    <name type="common">Arthrobacter radiotolerans</name>
    <dbReference type="NCBI Taxonomy" id="42256"/>
    <lineage>
        <taxon>Bacteria</taxon>
        <taxon>Bacillati</taxon>
        <taxon>Actinomycetota</taxon>
        <taxon>Rubrobacteria</taxon>
        <taxon>Rubrobacterales</taxon>
        <taxon>Rubrobacteraceae</taxon>
        <taxon>Rubrobacter</taxon>
    </lineage>
</organism>
<protein>
    <submittedName>
        <fullName evidence="7">Bacterial regulatory protein, luxR family</fullName>
    </submittedName>
</protein>
<dbReference type="InterPro" id="IPR000792">
    <property type="entry name" value="Tscrpt_reg_LuxR_C"/>
</dbReference>
<dbReference type="EMBL" id="CP007514">
    <property type="protein sequence ID" value="AHY45850.1"/>
    <property type="molecule type" value="Genomic_DNA"/>
</dbReference>
<dbReference type="STRING" id="42256.RradSPS_0567"/>
<dbReference type="PANTHER" id="PTHR43214">
    <property type="entry name" value="TWO-COMPONENT RESPONSE REGULATOR"/>
    <property type="match status" value="1"/>
</dbReference>
<keyword evidence="3" id="KW-0804">Transcription</keyword>
<feature type="domain" description="PAS" evidence="6">
    <location>
        <begin position="19"/>
        <end position="73"/>
    </location>
</feature>
<keyword evidence="8" id="KW-1185">Reference proteome</keyword>
<dbReference type="InterPro" id="IPR000014">
    <property type="entry name" value="PAS"/>
</dbReference>